<evidence type="ECO:0000256" key="1">
    <source>
        <dbReference type="SAM" id="MobiDB-lite"/>
    </source>
</evidence>
<name>A0AAV6KJW2_9ERIC</name>
<gene>
    <name evidence="3" type="ORF">RHGRI_010827</name>
    <name evidence="2" type="ORF">RHGRI_021915</name>
</gene>
<keyword evidence="4" id="KW-1185">Reference proteome</keyword>
<dbReference type="EMBL" id="JACTNZ010000007">
    <property type="protein sequence ID" value="KAG5542206.1"/>
    <property type="molecule type" value="Genomic_DNA"/>
</dbReference>
<accession>A0AAV6KJW2</accession>
<protein>
    <submittedName>
        <fullName evidence="3">Uncharacterized protein</fullName>
    </submittedName>
</protein>
<feature type="region of interest" description="Disordered" evidence="1">
    <location>
        <begin position="33"/>
        <end position="52"/>
    </location>
</feature>
<dbReference type="Proteomes" id="UP000823749">
    <property type="component" value="Chromosome 4"/>
</dbReference>
<dbReference type="Proteomes" id="UP000823749">
    <property type="component" value="Chromosome 7"/>
</dbReference>
<evidence type="ECO:0000313" key="4">
    <source>
        <dbReference type="Proteomes" id="UP000823749"/>
    </source>
</evidence>
<evidence type="ECO:0000313" key="2">
    <source>
        <dbReference type="EMBL" id="KAG5542206.1"/>
    </source>
</evidence>
<organism evidence="3 4">
    <name type="scientific">Rhododendron griersonianum</name>
    <dbReference type="NCBI Taxonomy" id="479676"/>
    <lineage>
        <taxon>Eukaryota</taxon>
        <taxon>Viridiplantae</taxon>
        <taxon>Streptophyta</taxon>
        <taxon>Embryophyta</taxon>
        <taxon>Tracheophyta</taxon>
        <taxon>Spermatophyta</taxon>
        <taxon>Magnoliopsida</taxon>
        <taxon>eudicotyledons</taxon>
        <taxon>Gunneridae</taxon>
        <taxon>Pentapetalae</taxon>
        <taxon>asterids</taxon>
        <taxon>Ericales</taxon>
        <taxon>Ericaceae</taxon>
        <taxon>Ericoideae</taxon>
        <taxon>Rhodoreae</taxon>
        <taxon>Rhododendron</taxon>
    </lineage>
</organism>
<sequence length="52" mass="5675">MHLSAIEYGPYLQNGNRHQQLVPILVLGASGGARRRISPMDDGNERSTPITS</sequence>
<dbReference type="AlphaFoldDB" id="A0AAV6KJW2"/>
<evidence type="ECO:0000313" key="3">
    <source>
        <dbReference type="EMBL" id="KAG5552847.1"/>
    </source>
</evidence>
<proteinExistence type="predicted"/>
<dbReference type="EMBL" id="JACTNZ010000004">
    <property type="protein sequence ID" value="KAG5552847.1"/>
    <property type="molecule type" value="Genomic_DNA"/>
</dbReference>
<comment type="caution">
    <text evidence="3">The sequence shown here is derived from an EMBL/GenBank/DDBJ whole genome shotgun (WGS) entry which is preliminary data.</text>
</comment>
<reference evidence="3" key="1">
    <citation type="submission" date="2020-08" db="EMBL/GenBank/DDBJ databases">
        <title>Plant Genome Project.</title>
        <authorList>
            <person name="Zhang R.-G."/>
        </authorList>
    </citation>
    <scope>NUCLEOTIDE SEQUENCE</scope>
    <source>
        <strain evidence="3">WSP0</strain>
        <tissue evidence="3">Leaf</tissue>
    </source>
</reference>